<feature type="active site" description="Charge relay system" evidence="7">
    <location>
        <position position="322"/>
    </location>
</feature>
<evidence type="ECO:0000256" key="8">
    <source>
        <dbReference type="SAM" id="Phobius"/>
    </source>
</evidence>
<evidence type="ECO:0000313" key="11">
    <source>
        <dbReference type="EMBL" id="CAG9319743.1"/>
    </source>
</evidence>
<evidence type="ECO:0000259" key="10">
    <source>
        <dbReference type="Pfam" id="PF23090"/>
    </source>
</evidence>
<dbReference type="PANTHER" id="PTHR43806:SF7">
    <property type="entry name" value="MEMBRANE-BOUND TRANSCRIPTION FACTOR SITE-1 PROTEASE"/>
    <property type="match status" value="1"/>
</dbReference>
<sequence>MKILYFLLLLYLGFCFEYILHFNYYDTRISLLSKLPPQAQATIIVEHDPSQMEAVSDFLLIISNEELDSSTLPDLKGIYLQKKINRKTLASQSQGKSRRLEEVLPIKYLWDQNKKGKGVKLGILDSGINSADLSKILIEGCINFTNDLDCEDSTGHGTFMASLISSTQDGCLGIAPESTLYILKVFEDSEESYTSWFLEAFNYAIQHDIKILSLSTGGIDFSDTPFVVKIKELVENGITIISAAGNDGPGFGTLSNPGDQPEVIGVGGLDESGEKVADFSSRGPTLWEMRGGMGRFKPDIVTYASNIRGYVGGKCSSSSGTSVATPIVAGSLALIYNETYSPGLIKQALIHSAEKLPKFSIFEQGAGKLDILNAEEYFQKPKNISSFPPNFSNNDEYFYPYNLQGLHADGSALILNFTIFHPNESSAALSLYSIEKSSYSLEINIEIANFSAYTASVGVFVFLNHYHADSLHATINLQSDDFNLSIPLNFKTSLVPEKEFRVLWDLSHNLKYPENGIVIRDEEEDNYLFDWRGDHPFTNHLQLYDYIVSLGYTVDFLYTDFSCVKSNLYSTYLIIDPELPFTDYEIKKIRYDVDISGISLIIFADWGDHKSLSNQLKKANLTSGIPGSNIFTINELLSPYFMEFGASRSYSGDGFYTSKHFSFMQGSEITRFPADGYLISQSFIDPKTSKSREMGVIGLIDFDVSRIAIVGDSSCLNPDLSNYDCLWLMEELLEFTAQGNSVVDNWFKLPYDYDIHIEEDDYVTWVYPAPISEERVRNLKSLGIEEEKVVNHETEWHEMTQKKLRTWSPFRPDADNIDLVKVVQFIVSGILILLLGVLYFSRKKPVQHPLRRLKPISVASV</sequence>
<accession>A0AAU9J839</accession>
<dbReference type="InterPro" id="IPR036852">
    <property type="entry name" value="Peptidase_S8/S53_dom_sf"/>
</dbReference>
<evidence type="ECO:0000256" key="4">
    <source>
        <dbReference type="ARBA" id="ARBA00022825"/>
    </source>
</evidence>
<keyword evidence="3 7" id="KW-0378">Hydrolase</keyword>
<dbReference type="InterPro" id="IPR057032">
    <property type="entry name" value="MBTPS1_4th"/>
</dbReference>
<reference evidence="11" key="1">
    <citation type="submission" date="2021-09" db="EMBL/GenBank/DDBJ databases">
        <authorList>
            <consortium name="AG Swart"/>
            <person name="Singh M."/>
            <person name="Singh A."/>
            <person name="Seah K."/>
            <person name="Emmerich C."/>
        </authorList>
    </citation>
    <scope>NUCLEOTIDE SEQUENCE</scope>
    <source>
        <strain evidence="11">ATCC30299</strain>
    </source>
</reference>
<feature type="transmembrane region" description="Helical" evidence="8">
    <location>
        <begin position="822"/>
        <end position="841"/>
    </location>
</feature>
<proteinExistence type="inferred from homology"/>
<feature type="active site" description="Charge relay system" evidence="7">
    <location>
        <position position="156"/>
    </location>
</feature>
<evidence type="ECO:0000256" key="2">
    <source>
        <dbReference type="ARBA" id="ARBA00022670"/>
    </source>
</evidence>
<dbReference type="Proteomes" id="UP001162131">
    <property type="component" value="Unassembled WGS sequence"/>
</dbReference>
<dbReference type="GO" id="GO:0006508">
    <property type="term" value="P:proteolysis"/>
    <property type="evidence" value="ECO:0007669"/>
    <property type="project" value="UniProtKB-KW"/>
</dbReference>
<evidence type="ECO:0000313" key="12">
    <source>
        <dbReference type="Proteomes" id="UP001162131"/>
    </source>
</evidence>
<dbReference type="PROSITE" id="PS00138">
    <property type="entry name" value="SUBTILASE_SER"/>
    <property type="match status" value="1"/>
</dbReference>
<dbReference type="PRINTS" id="PR00723">
    <property type="entry name" value="SUBTILISIN"/>
</dbReference>
<evidence type="ECO:0000259" key="9">
    <source>
        <dbReference type="Pfam" id="PF00082"/>
    </source>
</evidence>
<protein>
    <recommendedName>
        <fullName evidence="6">subtilisin</fullName>
        <ecNumber evidence="6">3.4.21.62</ecNumber>
    </recommendedName>
</protein>
<dbReference type="PROSITE" id="PS51892">
    <property type="entry name" value="SUBTILASE"/>
    <property type="match status" value="1"/>
</dbReference>
<keyword evidence="8" id="KW-0472">Membrane</keyword>
<dbReference type="Gene3D" id="3.40.50.200">
    <property type="entry name" value="Peptidase S8/S53 domain"/>
    <property type="match status" value="1"/>
</dbReference>
<evidence type="ECO:0000256" key="1">
    <source>
        <dbReference type="ARBA" id="ARBA00011073"/>
    </source>
</evidence>
<dbReference type="Pfam" id="PF00082">
    <property type="entry name" value="Peptidase_S8"/>
    <property type="match status" value="1"/>
</dbReference>
<dbReference type="SUPFAM" id="SSF52743">
    <property type="entry name" value="Subtilisin-like"/>
    <property type="match status" value="1"/>
</dbReference>
<dbReference type="Pfam" id="PF23090">
    <property type="entry name" value="MBTPS1_4th"/>
    <property type="match status" value="1"/>
</dbReference>
<keyword evidence="8" id="KW-1133">Transmembrane helix</keyword>
<dbReference type="InterPro" id="IPR023828">
    <property type="entry name" value="Peptidase_S8_Ser-AS"/>
</dbReference>
<comment type="caution">
    <text evidence="11">The sequence shown here is derived from an EMBL/GenBank/DDBJ whole genome shotgun (WGS) entry which is preliminary data.</text>
</comment>
<comment type="similarity">
    <text evidence="1 7">Belongs to the peptidase S8 family.</text>
</comment>
<gene>
    <name evidence="11" type="ORF">BSTOLATCC_MIC24291</name>
</gene>
<keyword evidence="8" id="KW-0812">Transmembrane</keyword>
<keyword evidence="2 7" id="KW-0645">Protease</keyword>
<dbReference type="InterPro" id="IPR050131">
    <property type="entry name" value="Peptidase_S8_subtilisin-like"/>
</dbReference>
<evidence type="ECO:0000256" key="7">
    <source>
        <dbReference type="PROSITE-ProRule" id="PRU01240"/>
    </source>
</evidence>
<keyword evidence="12" id="KW-1185">Reference proteome</keyword>
<dbReference type="PANTHER" id="PTHR43806">
    <property type="entry name" value="PEPTIDASE S8"/>
    <property type="match status" value="1"/>
</dbReference>
<dbReference type="AlphaFoldDB" id="A0AAU9J839"/>
<dbReference type="GO" id="GO:0005794">
    <property type="term" value="C:Golgi apparatus"/>
    <property type="evidence" value="ECO:0007669"/>
    <property type="project" value="TreeGrafter"/>
</dbReference>
<keyword evidence="4 7" id="KW-0720">Serine protease</keyword>
<evidence type="ECO:0000256" key="6">
    <source>
        <dbReference type="ARBA" id="ARBA00023619"/>
    </source>
</evidence>
<comment type="catalytic activity">
    <reaction evidence="5">
        <text>Hydrolysis of proteins with broad specificity for peptide bonds, and a preference for a large uncharged residue in P1. Hydrolyzes peptide amides.</text>
        <dbReference type="EC" id="3.4.21.62"/>
    </reaction>
</comment>
<dbReference type="InterPro" id="IPR000209">
    <property type="entry name" value="Peptidase_S8/S53_dom"/>
</dbReference>
<feature type="domain" description="Peptidase S8/S53" evidence="9">
    <location>
        <begin position="116"/>
        <end position="366"/>
    </location>
</feature>
<dbReference type="GO" id="GO:0004252">
    <property type="term" value="F:serine-type endopeptidase activity"/>
    <property type="evidence" value="ECO:0007669"/>
    <property type="project" value="UniProtKB-UniRule"/>
</dbReference>
<feature type="active site" description="Charge relay system" evidence="7">
    <location>
        <position position="125"/>
    </location>
</feature>
<evidence type="ECO:0000256" key="5">
    <source>
        <dbReference type="ARBA" id="ARBA00023529"/>
    </source>
</evidence>
<dbReference type="EC" id="3.4.21.62" evidence="6"/>
<dbReference type="EMBL" id="CAJZBQ010000023">
    <property type="protein sequence ID" value="CAG9319743.1"/>
    <property type="molecule type" value="Genomic_DNA"/>
</dbReference>
<evidence type="ECO:0000256" key="3">
    <source>
        <dbReference type="ARBA" id="ARBA00022801"/>
    </source>
</evidence>
<organism evidence="11 12">
    <name type="scientific">Blepharisma stoltei</name>
    <dbReference type="NCBI Taxonomy" id="1481888"/>
    <lineage>
        <taxon>Eukaryota</taxon>
        <taxon>Sar</taxon>
        <taxon>Alveolata</taxon>
        <taxon>Ciliophora</taxon>
        <taxon>Postciliodesmatophora</taxon>
        <taxon>Heterotrichea</taxon>
        <taxon>Heterotrichida</taxon>
        <taxon>Blepharismidae</taxon>
        <taxon>Blepharisma</taxon>
    </lineage>
</organism>
<name>A0AAU9J839_9CILI</name>
<dbReference type="InterPro" id="IPR015500">
    <property type="entry name" value="Peptidase_S8_subtilisin-rel"/>
</dbReference>
<feature type="domain" description="MBTPS1 fourth" evidence="10">
    <location>
        <begin position="496"/>
        <end position="740"/>
    </location>
</feature>